<organism evidence="1 2">
    <name type="scientific">Pisolithus tinctorius Marx 270</name>
    <dbReference type="NCBI Taxonomy" id="870435"/>
    <lineage>
        <taxon>Eukaryota</taxon>
        <taxon>Fungi</taxon>
        <taxon>Dikarya</taxon>
        <taxon>Basidiomycota</taxon>
        <taxon>Agaricomycotina</taxon>
        <taxon>Agaricomycetes</taxon>
        <taxon>Agaricomycetidae</taxon>
        <taxon>Boletales</taxon>
        <taxon>Sclerodermatineae</taxon>
        <taxon>Pisolithaceae</taxon>
        <taxon>Pisolithus</taxon>
    </lineage>
</organism>
<keyword evidence="2" id="KW-1185">Reference proteome</keyword>
<dbReference type="InterPro" id="IPR046670">
    <property type="entry name" value="DUF6540"/>
</dbReference>
<reference evidence="1 2" key="1">
    <citation type="submission" date="2014-04" db="EMBL/GenBank/DDBJ databases">
        <authorList>
            <consortium name="DOE Joint Genome Institute"/>
            <person name="Kuo A."/>
            <person name="Kohler A."/>
            <person name="Costa M.D."/>
            <person name="Nagy L.G."/>
            <person name="Floudas D."/>
            <person name="Copeland A."/>
            <person name="Barry K.W."/>
            <person name="Cichocki N."/>
            <person name="Veneault-Fourrey C."/>
            <person name="LaButti K."/>
            <person name="Lindquist E.A."/>
            <person name="Lipzen A."/>
            <person name="Lundell T."/>
            <person name="Morin E."/>
            <person name="Murat C."/>
            <person name="Sun H."/>
            <person name="Tunlid A."/>
            <person name="Henrissat B."/>
            <person name="Grigoriev I.V."/>
            <person name="Hibbett D.S."/>
            <person name="Martin F."/>
            <person name="Nordberg H.P."/>
            <person name="Cantor M.N."/>
            <person name="Hua S.X."/>
        </authorList>
    </citation>
    <scope>NUCLEOTIDE SEQUENCE [LARGE SCALE GENOMIC DNA]</scope>
    <source>
        <strain evidence="1 2">Marx 270</strain>
    </source>
</reference>
<evidence type="ECO:0000313" key="2">
    <source>
        <dbReference type="Proteomes" id="UP000054217"/>
    </source>
</evidence>
<proteinExistence type="predicted"/>
<protein>
    <submittedName>
        <fullName evidence="1">Uncharacterized protein</fullName>
    </submittedName>
</protein>
<dbReference type="HOGENOM" id="CLU_116351_3_0_1"/>
<gene>
    <name evidence="1" type="ORF">M404DRAFT_9227</name>
</gene>
<reference evidence="2" key="2">
    <citation type="submission" date="2015-01" db="EMBL/GenBank/DDBJ databases">
        <title>Evolutionary Origins and Diversification of the Mycorrhizal Mutualists.</title>
        <authorList>
            <consortium name="DOE Joint Genome Institute"/>
            <consortium name="Mycorrhizal Genomics Consortium"/>
            <person name="Kohler A."/>
            <person name="Kuo A."/>
            <person name="Nagy L.G."/>
            <person name="Floudas D."/>
            <person name="Copeland A."/>
            <person name="Barry K.W."/>
            <person name="Cichocki N."/>
            <person name="Veneault-Fourrey C."/>
            <person name="LaButti K."/>
            <person name="Lindquist E.A."/>
            <person name="Lipzen A."/>
            <person name="Lundell T."/>
            <person name="Morin E."/>
            <person name="Murat C."/>
            <person name="Riley R."/>
            <person name="Ohm R."/>
            <person name="Sun H."/>
            <person name="Tunlid A."/>
            <person name="Henrissat B."/>
            <person name="Grigoriev I.V."/>
            <person name="Hibbett D.S."/>
            <person name="Martin F."/>
        </authorList>
    </citation>
    <scope>NUCLEOTIDE SEQUENCE [LARGE SCALE GENOMIC DNA]</scope>
    <source>
        <strain evidence="2">Marx 270</strain>
    </source>
</reference>
<dbReference type="AlphaFoldDB" id="A0A0C3K4B4"/>
<evidence type="ECO:0000313" key="1">
    <source>
        <dbReference type="EMBL" id="KIO04397.1"/>
    </source>
</evidence>
<dbReference type="OrthoDB" id="37659at2759"/>
<accession>A0A0C3K4B4</accession>
<sequence length="160" mass="18141">MSSPVPYATALTPVQVPLGHFPIEVVQFWRGERAPGQPFPPHWAIFVRTAGSLGNYYHVLGNVDTFRVAIERNFQQTNGGAWRGTHTVGYVAPHHLAALESALYHVPVVRYDPSWNTQRWVHEAIRTLRSLNFFIHPEVTTARLQTQMACLLEAWENGEI</sequence>
<name>A0A0C3K4B4_PISTI</name>
<dbReference type="Pfam" id="PF20174">
    <property type="entry name" value="DUF6540"/>
    <property type="match status" value="1"/>
</dbReference>
<dbReference type="InParanoid" id="A0A0C3K4B4"/>
<dbReference type="EMBL" id="KN831971">
    <property type="protein sequence ID" value="KIO04397.1"/>
    <property type="molecule type" value="Genomic_DNA"/>
</dbReference>
<dbReference type="Proteomes" id="UP000054217">
    <property type="component" value="Unassembled WGS sequence"/>
</dbReference>